<evidence type="ECO:0000256" key="7">
    <source>
        <dbReference type="HAMAP-Rule" id="MF_01306"/>
    </source>
</evidence>
<dbReference type="SMART" id="SM01390">
    <property type="entry name" value="Ribosomal_S4"/>
    <property type="match status" value="1"/>
</dbReference>
<evidence type="ECO:0000256" key="6">
    <source>
        <dbReference type="ARBA" id="ARBA00035158"/>
    </source>
</evidence>
<evidence type="ECO:0000256" key="8">
    <source>
        <dbReference type="RuleBase" id="RU003699"/>
    </source>
</evidence>
<dbReference type="Pfam" id="PF01479">
    <property type="entry name" value="S4"/>
    <property type="match status" value="1"/>
</dbReference>
<name>A0A097KQK8_9CHLO</name>
<comment type="function">
    <text evidence="7">One of the primary rRNA binding proteins, it binds directly to 16S rRNA where it nucleates assembly of the body of the 30S subunit.</text>
</comment>
<dbReference type="GO" id="GO:0042274">
    <property type="term" value="P:ribosomal small subunit biogenesis"/>
    <property type="evidence" value="ECO:0007669"/>
    <property type="project" value="TreeGrafter"/>
</dbReference>
<dbReference type="NCBIfam" id="NF003717">
    <property type="entry name" value="PRK05327.1"/>
    <property type="match status" value="1"/>
</dbReference>
<feature type="domain" description="Small ribosomal subunit protein uS4 N-terminal" evidence="11">
    <location>
        <begin position="3"/>
        <end position="96"/>
    </location>
</feature>
<evidence type="ECO:0000256" key="5">
    <source>
        <dbReference type="ARBA" id="ARBA00023274"/>
    </source>
</evidence>
<comment type="subunit">
    <text evidence="7">Part of the 30S ribosomal subunit. Contacts protein S5. The interaction surface between S4 and S5 is involved in control of translational fidelity.</text>
</comment>
<dbReference type="InterPro" id="IPR005709">
    <property type="entry name" value="Ribosomal_uS4_bac-type"/>
</dbReference>
<dbReference type="PANTHER" id="PTHR11831:SF4">
    <property type="entry name" value="SMALL RIBOSOMAL SUBUNIT PROTEIN US4M"/>
    <property type="match status" value="1"/>
</dbReference>
<gene>
    <name evidence="7 12" type="primary">rps4</name>
</gene>
<dbReference type="InterPro" id="IPR001912">
    <property type="entry name" value="Ribosomal_uS4_N"/>
</dbReference>
<evidence type="ECO:0000256" key="4">
    <source>
        <dbReference type="ARBA" id="ARBA00022980"/>
    </source>
</evidence>
<sequence>MSRYRGPKLRIVRRLGDLPGLTQKVCARNFPPGQHGPKNKLTGSQKAKQSQYAVRLKEKQKLRFNYGITERQLLKYIREARRRKGSTGEVLLQLLETRLDNIVFRLGFAPTIAAARQLVSHGHILVNQKKLNIPSYICKLNDVITVCDKSRSIITKSLNQVAFQQVPAFLDLNLEKLSAIVTNSVSRNMVGLQVNELLVVEYYSRKV</sequence>
<dbReference type="CDD" id="cd00165">
    <property type="entry name" value="S4"/>
    <property type="match status" value="1"/>
</dbReference>
<dbReference type="GO" id="GO:0019843">
    <property type="term" value="F:rRNA binding"/>
    <property type="evidence" value="ECO:0007669"/>
    <property type="project" value="UniProtKB-UniRule"/>
</dbReference>
<comment type="similarity">
    <text evidence="1 7 8">Belongs to the universal ribosomal protein uS4 family.</text>
</comment>
<dbReference type="GeneID" id="22161075"/>
<evidence type="ECO:0000256" key="3">
    <source>
        <dbReference type="ARBA" id="ARBA00022884"/>
    </source>
</evidence>
<evidence type="ECO:0000259" key="11">
    <source>
        <dbReference type="SMART" id="SM01390"/>
    </source>
</evidence>
<dbReference type="HAMAP" id="MF_01306_B">
    <property type="entry name" value="Ribosomal_uS4_B"/>
    <property type="match status" value="1"/>
</dbReference>
<dbReference type="InterPro" id="IPR022801">
    <property type="entry name" value="Ribosomal_uS4"/>
</dbReference>
<dbReference type="RefSeq" id="YP_009106571.1">
    <property type="nucleotide sequence ID" value="NC_025546.1"/>
</dbReference>
<keyword evidence="12" id="KW-0150">Chloroplast</keyword>
<comment type="subcellular location">
    <subcellularLocation>
        <location evidence="7">Plastid</location>
        <location evidence="7">Chloroplast</location>
    </subcellularLocation>
</comment>
<dbReference type="EMBL" id="KM462885">
    <property type="protein sequence ID" value="AIT95452.1"/>
    <property type="molecule type" value="Genomic_DNA"/>
</dbReference>
<feature type="domain" description="RNA-binding S4" evidence="10">
    <location>
        <begin position="97"/>
        <end position="159"/>
    </location>
</feature>
<protein>
    <recommendedName>
        <fullName evidence="6 7">Small ribosomal subunit protein uS4c</fullName>
    </recommendedName>
</protein>
<evidence type="ECO:0000313" key="12">
    <source>
        <dbReference type="EMBL" id="AIT95452.1"/>
    </source>
</evidence>
<dbReference type="GO" id="GO:0015935">
    <property type="term" value="C:small ribosomal subunit"/>
    <property type="evidence" value="ECO:0007669"/>
    <property type="project" value="InterPro"/>
</dbReference>
<dbReference type="GO" id="GO:0006412">
    <property type="term" value="P:translation"/>
    <property type="evidence" value="ECO:0007669"/>
    <property type="project" value="UniProtKB-UniRule"/>
</dbReference>
<dbReference type="InterPro" id="IPR002942">
    <property type="entry name" value="S4_RNA-bd"/>
</dbReference>
<comment type="function">
    <text evidence="7">With S5 and S12 plays an important role in translational accuracy.</text>
</comment>
<evidence type="ECO:0000256" key="2">
    <source>
        <dbReference type="ARBA" id="ARBA00022730"/>
    </source>
</evidence>
<dbReference type="PANTHER" id="PTHR11831">
    <property type="entry name" value="30S 40S RIBOSOMAL PROTEIN"/>
    <property type="match status" value="1"/>
</dbReference>
<geneLocation type="chloroplast" evidence="12"/>
<feature type="region of interest" description="Disordered" evidence="9">
    <location>
        <begin position="28"/>
        <end position="48"/>
    </location>
</feature>
<keyword evidence="3 7" id="KW-0694">RNA-binding</keyword>
<dbReference type="SUPFAM" id="SSF55174">
    <property type="entry name" value="Alpha-L RNA-binding motif"/>
    <property type="match status" value="1"/>
</dbReference>
<dbReference type="Gene3D" id="3.10.290.10">
    <property type="entry name" value="RNA-binding S4 domain"/>
    <property type="match status" value="1"/>
</dbReference>
<dbReference type="NCBIfam" id="TIGR01017">
    <property type="entry name" value="rpsD_bact"/>
    <property type="match status" value="1"/>
</dbReference>
<accession>A0A097KQK8</accession>
<dbReference type="FunFam" id="3.10.290.10:FF:000001">
    <property type="entry name" value="30S ribosomal protein S4"/>
    <property type="match status" value="1"/>
</dbReference>
<keyword evidence="5 7" id="KW-0687">Ribonucleoprotein</keyword>
<keyword evidence="4 7" id="KW-0689">Ribosomal protein</keyword>
<proteinExistence type="inferred from homology"/>
<organism evidence="12">
    <name type="scientific">Dicloster acuatus</name>
    <dbReference type="NCBI Taxonomy" id="91190"/>
    <lineage>
        <taxon>Eukaryota</taxon>
        <taxon>Viridiplantae</taxon>
        <taxon>Chlorophyta</taxon>
        <taxon>core chlorophytes</taxon>
        <taxon>Trebouxiophyceae</taxon>
        <taxon>Chlorellales</taxon>
        <taxon>Chlorellaceae</taxon>
        <taxon>Dicloster</taxon>
    </lineage>
</organism>
<evidence type="ECO:0000259" key="10">
    <source>
        <dbReference type="SMART" id="SM00363"/>
    </source>
</evidence>
<keyword evidence="2 7" id="KW-0699">rRNA-binding</keyword>
<reference evidence="12" key="1">
    <citation type="journal article" date="2014" name="BMC Evol. Biol.">
        <title>Chloroplast phylogenomic analysis resolves deep-level relationships within the green algal class Trebouxiophyceae.</title>
        <authorList>
            <person name="Lemieux C."/>
            <person name="Otis C."/>
            <person name="Turmel M."/>
        </authorList>
    </citation>
    <scope>NUCLEOTIDE SEQUENCE</scope>
</reference>
<dbReference type="Gene3D" id="1.10.1050.10">
    <property type="entry name" value="Ribosomal Protein S4 Delta 41, Chain A, domain 1"/>
    <property type="match status" value="1"/>
</dbReference>
<dbReference type="GO" id="GO:0009507">
    <property type="term" value="C:chloroplast"/>
    <property type="evidence" value="ECO:0007669"/>
    <property type="project" value="UniProtKB-SubCell"/>
</dbReference>
<evidence type="ECO:0000256" key="9">
    <source>
        <dbReference type="SAM" id="MobiDB-lite"/>
    </source>
</evidence>
<dbReference type="AlphaFoldDB" id="A0A097KQK8"/>
<dbReference type="InterPro" id="IPR018079">
    <property type="entry name" value="Ribosomal_uS4_CS"/>
</dbReference>
<dbReference type="FunFam" id="1.10.1050.10:FF:000002">
    <property type="entry name" value="30S ribosomal protein S4, chloroplastic"/>
    <property type="match status" value="1"/>
</dbReference>
<evidence type="ECO:0000256" key="1">
    <source>
        <dbReference type="ARBA" id="ARBA00007465"/>
    </source>
</evidence>
<dbReference type="Pfam" id="PF00163">
    <property type="entry name" value="Ribosomal_S4"/>
    <property type="match status" value="1"/>
</dbReference>
<dbReference type="GO" id="GO:0003735">
    <property type="term" value="F:structural constituent of ribosome"/>
    <property type="evidence" value="ECO:0007669"/>
    <property type="project" value="InterPro"/>
</dbReference>
<keyword evidence="12" id="KW-0934">Plastid</keyword>
<dbReference type="PROSITE" id="PS50889">
    <property type="entry name" value="S4"/>
    <property type="match status" value="1"/>
</dbReference>
<dbReference type="PROSITE" id="PS00632">
    <property type="entry name" value="RIBOSOMAL_S4"/>
    <property type="match status" value="1"/>
</dbReference>
<dbReference type="InterPro" id="IPR036986">
    <property type="entry name" value="S4_RNA-bd_sf"/>
</dbReference>
<dbReference type="SMART" id="SM00363">
    <property type="entry name" value="S4"/>
    <property type="match status" value="1"/>
</dbReference>